<evidence type="ECO:0000256" key="4">
    <source>
        <dbReference type="ARBA" id="ARBA00022618"/>
    </source>
</evidence>
<evidence type="ECO:0000313" key="13">
    <source>
        <dbReference type="Proteomes" id="UP001596303"/>
    </source>
</evidence>
<dbReference type="PANTHER" id="PTHR35851:SF1">
    <property type="entry name" value="CELL DIVISION PROTEIN FTSQ"/>
    <property type="match status" value="1"/>
</dbReference>
<evidence type="ECO:0000256" key="8">
    <source>
        <dbReference type="ARBA" id="ARBA00023306"/>
    </source>
</evidence>
<proteinExistence type="predicted"/>
<evidence type="ECO:0000256" key="10">
    <source>
        <dbReference type="SAM" id="Phobius"/>
    </source>
</evidence>
<keyword evidence="7 10" id="KW-0472">Membrane</keyword>
<dbReference type="InterPro" id="IPR013685">
    <property type="entry name" value="POTRA_FtsQ_type"/>
</dbReference>
<evidence type="ECO:0000256" key="9">
    <source>
        <dbReference type="SAM" id="MobiDB-lite"/>
    </source>
</evidence>
<gene>
    <name evidence="12" type="ORF">ACFQDM_01690</name>
</gene>
<dbReference type="InterPro" id="IPR005548">
    <property type="entry name" value="Cell_div_FtsQ/DivIB_C"/>
</dbReference>
<evidence type="ECO:0000256" key="6">
    <source>
        <dbReference type="ARBA" id="ARBA00022989"/>
    </source>
</evidence>
<dbReference type="InterPro" id="IPR034746">
    <property type="entry name" value="POTRA"/>
</dbReference>
<evidence type="ECO:0000313" key="12">
    <source>
        <dbReference type="EMBL" id="MFC6196769.1"/>
    </source>
</evidence>
<keyword evidence="2" id="KW-1003">Cell membrane</keyword>
<dbReference type="Gene3D" id="3.10.20.310">
    <property type="entry name" value="membrane protein fhac"/>
    <property type="match status" value="1"/>
</dbReference>
<keyword evidence="6 10" id="KW-1133">Transmembrane helix</keyword>
<protein>
    <submittedName>
        <fullName evidence="12">Cell division protein FtsQ/DivIB</fullName>
    </submittedName>
</protein>
<evidence type="ECO:0000256" key="2">
    <source>
        <dbReference type="ARBA" id="ARBA00022475"/>
    </source>
</evidence>
<dbReference type="PROSITE" id="PS51779">
    <property type="entry name" value="POTRA"/>
    <property type="match status" value="1"/>
</dbReference>
<dbReference type="PANTHER" id="PTHR35851">
    <property type="entry name" value="CELL DIVISION PROTEIN FTSQ"/>
    <property type="match status" value="1"/>
</dbReference>
<keyword evidence="13" id="KW-1185">Reference proteome</keyword>
<dbReference type="EMBL" id="JBHSSW010000003">
    <property type="protein sequence ID" value="MFC6196769.1"/>
    <property type="molecule type" value="Genomic_DNA"/>
</dbReference>
<feature type="compositionally biased region" description="Gly residues" evidence="9">
    <location>
        <begin position="7"/>
        <end position="17"/>
    </location>
</feature>
<sequence length="292" mass="31593">MPQVKGGAKGKSGGKAGAKGAAKKPTPARDAVVKQTTDVSSIIMGGFLLLAVVVGAAAWMGRSISVIENQVNLFTDGVVKTVGLSVDTIRVYQASPDQETRIRQALGVQIGDNMFRADPNTLKDRLEKVGGLGDIQVHRFWPGQISIFITPLEATVLYWDGQQHLPMNINGDVVPDVDLAAQSFPMVTGEGSVKASAELLADLEAFPLLLSKLGYADRINDRRWDLVMRSKVRVQLPAGAARFHALERLANLQRETGLLDRRVERIDLRDPDRIYTRRGQLSAGLASTGSQG</sequence>
<keyword evidence="8" id="KW-0131">Cell cycle</keyword>
<feature type="domain" description="POTRA" evidence="11">
    <location>
        <begin position="84"/>
        <end position="152"/>
    </location>
</feature>
<comment type="caution">
    <text evidence="12">The sequence shown here is derived from an EMBL/GenBank/DDBJ whole genome shotgun (WGS) entry which is preliminary data.</text>
</comment>
<name>A0ABW1S5I5_9PROT</name>
<comment type="subcellular location">
    <subcellularLocation>
        <location evidence="1">Membrane</location>
    </subcellularLocation>
</comment>
<keyword evidence="5 10" id="KW-0812">Transmembrane</keyword>
<dbReference type="Pfam" id="PF08478">
    <property type="entry name" value="POTRA_1"/>
    <property type="match status" value="1"/>
</dbReference>
<keyword evidence="4 12" id="KW-0132">Cell division</keyword>
<dbReference type="Proteomes" id="UP001596303">
    <property type="component" value="Unassembled WGS sequence"/>
</dbReference>
<dbReference type="RefSeq" id="WP_377374628.1">
    <property type="nucleotide sequence ID" value="NZ_JBHSSW010000003.1"/>
</dbReference>
<evidence type="ECO:0000259" key="11">
    <source>
        <dbReference type="PROSITE" id="PS51779"/>
    </source>
</evidence>
<dbReference type="InterPro" id="IPR026579">
    <property type="entry name" value="FtsQ"/>
</dbReference>
<keyword evidence="3" id="KW-0997">Cell inner membrane</keyword>
<evidence type="ECO:0000256" key="5">
    <source>
        <dbReference type="ARBA" id="ARBA00022692"/>
    </source>
</evidence>
<feature type="transmembrane region" description="Helical" evidence="10">
    <location>
        <begin position="39"/>
        <end position="60"/>
    </location>
</feature>
<feature type="region of interest" description="Disordered" evidence="9">
    <location>
        <begin position="1"/>
        <end position="30"/>
    </location>
</feature>
<dbReference type="GO" id="GO:0051301">
    <property type="term" value="P:cell division"/>
    <property type="evidence" value="ECO:0007669"/>
    <property type="project" value="UniProtKB-KW"/>
</dbReference>
<organism evidence="12 13">
    <name type="scientific">Ponticaulis profundi</name>
    <dbReference type="NCBI Taxonomy" id="2665222"/>
    <lineage>
        <taxon>Bacteria</taxon>
        <taxon>Pseudomonadati</taxon>
        <taxon>Pseudomonadota</taxon>
        <taxon>Alphaproteobacteria</taxon>
        <taxon>Hyphomonadales</taxon>
        <taxon>Hyphomonadaceae</taxon>
        <taxon>Ponticaulis</taxon>
    </lineage>
</organism>
<evidence type="ECO:0000256" key="7">
    <source>
        <dbReference type="ARBA" id="ARBA00023136"/>
    </source>
</evidence>
<evidence type="ECO:0000256" key="1">
    <source>
        <dbReference type="ARBA" id="ARBA00004370"/>
    </source>
</evidence>
<dbReference type="Pfam" id="PF03799">
    <property type="entry name" value="FtsQ_DivIB_C"/>
    <property type="match status" value="1"/>
</dbReference>
<accession>A0ABW1S5I5</accession>
<reference evidence="13" key="1">
    <citation type="journal article" date="2019" name="Int. J. Syst. Evol. Microbiol.">
        <title>The Global Catalogue of Microorganisms (GCM) 10K type strain sequencing project: providing services to taxonomists for standard genome sequencing and annotation.</title>
        <authorList>
            <consortium name="The Broad Institute Genomics Platform"/>
            <consortium name="The Broad Institute Genome Sequencing Center for Infectious Disease"/>
            <person name="Wu L."/>
            <person name="Ma J."/>
        </authorList>
    </citation>
    <scope>NUCLEOTIDE SEQUENCE [LARGE SCALE GENOMIC DNA]</scope>
    <source>
        <strain evidence="13">CGMCC-1.15741</strain>
    </source>
</reference>
<evidence type="ECO:0000256" key="3">
    <source>
        <dbReference type="ARBA" id="ARBA00022519"/>
    </source>
</evidence>